<proteinExistence type="predicted"/>
<sequence length="142" mass="15644">MFMESSRKKENSSVSSTSVTHRVNTNNSIFKDAHTSETHFNHLQNSPTNAEITEIIEKRQDVLLPIKAIDDIVAESCQKLGITGNENCKSISDDNSISLSPTQQLQNMSLYSPQLIATDLNAFEGDLARFLLDTSESGANVL</sequence>
<evidence type="ECO:0000313" key="3">
    <source>
        <dbReference type="Proteomes" id="UP000091820"/>
    </source>
</evidence>
<feature type="compositionally biased region" description="Basic and acidic residues" evidence="1">
    <location>
        <begin position="1"/>
        <end position="11"/>
    </location>
</feature>
<evidence type="ECO:0000256" key="1">
    <source>
        <dbReference type="SAM" id="MobiDB-lite"/>
    </source>
</evidence>
<dbReference type="EnsemblMetazoa" id="GBRI003561-RA">
    <property type="protein sequence ID" value="GBRI003561-PA"/>
    <property type="gene ID" value="GBRI003561"/>
</dbReference>
<feature type="region of interest" description="Disordered" evidence="1">
    <location>
        <begin position="1"/>
        <end position="20"/>
    </location>
</feature>
<evidence type="ECO:0000313" key="2">
    <source>
        <dbReference type="EnsemblMetazoa" id="GBRI003561-PA"/>
    </source>
</evidence>
<reference evidence="2" key="2">
    <citation type="submission" date="2020-05" db="UniProtKB">
        <authorList>
            <consortium name="EnsemblMetazoa"/>
        </authorList>
    </citation>
    <scope>IDENTIFICATION</scope>
    <source>
        <strain evidence="2">IAEA</strain>
    </source>
</reference>
<dbReference type="VEuPathDB" id="VectorBase:GBRI003561"/>
<accession>A0A1A9W230</accession>
<dbReference type="AlphaFoldDB" id="A0A1A9W230"/>
<keyword evidence="3" id="KW-1185">Reference proteome</keyword>
<dbReference type="STRING" id="37001.A0A1A9W230"/>
<protein>
    <submittedName>
        <fullName evidence="2">Uncharacterized protein</fullName>
    </submittedName>
</protein>
<name>A0A1A9W230_9MUSC</name>
<reference evidence="3" key="1">
    <citation type="submission" date="2014-03" db="EMBL/GenBank/DDBJ databases">
        <authorList>
            <person name="Aksoy S."/>
            <person name="Warren W."/>
            <person name="Wilson R.K."/>
        </authorList>
    </citation>
    <scope>NUCLEOTIDE SEQUENCE [LARGE SCALE GENOMIC DNA]</scope>
    <source>
        <strain evidence="3">IAEA</strain>
    </source>
</reference>
<organism evidence="2 3">
    <name type="scientific">Glossina brevipalpis</name>
    <dbReference type="NCBI Taxonomy" id="37001"/>
    <lineage>
        <taxon>Eukaryota</taxon>
        <taxon>Metazoa</taxon>
        <taxon>Ecdysozoa</taxon>
        <taxon>Arthropoda</taxon>
        <taxon>Hexapoda</taxon>
        <taxon>Insecta</taxon>
        <taxon>Pterygota</taxon>
        <taxon>Neoptera</taxon>
        <taxon>Endopterygota</taxon>
        <taxon>Diptera</taxon>
        <taxon>Brachycera</taxon>
        <taxon>Muscomorpha</taxon>
        <taxon>Hippoboscoidea</taxon>
        <taxon>Glossinidae</taxon>
        <taxon>Glossina</taxon>
    </lineage>
</organism>
<dbReference type="Proteomes" id="UP000091820">
    <property type="component" value="Unassembled WGS sequence"/>
</dbReference>